<reference evidence="3 4" key="1">
    <citation type="journal article" date="2014" name="Int. J. Syst. Evol. Microbiol.">
        <title>Complete genome sequence of Corynebacterium casei LMG S-19264T (=DSM 44701T), isolated from a smear-ripened cheese.</title>
        <authorList>
            <consortium name="US DOE Joint Genome Institute (JGI-PGF)"/>
            <person name="Walter F."/>
            <person name="Albersmeier A."/>
            <person name="Kalinowski J."/>
            <person name="Ruckert C."/>
        </authorList>
    </citation>
    <scope>NUCLEOTIDE SEQUENCE [LARGE SCALE GENOMIC DNA]</scope>
    <source>
        <strain evidence="3 4">CGMCC 1.9161</strain>
    </source>
</reference>
<dbReference type="Pfam" id="PF00072">
    <property type="entry name" value="Response_reg"/>
    <property type="match status" value="1"/>
</dbReference>
<gene>
    <name evidence="3" type="ORF">GCM10011322_27020</name>
</gene>
<dbReference type="SUPFAM" id="SSF52172">
    <property type="entry name" value="CheY-like"/>
    <property type="match status" value="1"/>
</dbReference>
<dbReference type="SMART" id="SM00448">
    <property type="entry name" value="REC"/>
    <property type="match status" value="1"/>
</dbReference>
<feature type="modified residue" description="4-aspartylphosphate" evidence="1">
    <location>
        <position position="62"/>
    </location>
</feature>
<protein>
    <submittedName>
        <fullName evidence="3">Response regulator</fullName>
    </submittedName>
</protein>
<accession>A0A917Q9Y2</accession>
<evidence type="ECO:0000313" key="3">
    <source>
        <dbReference type="EMBL" id="GGK38591.1"/>
    </source>
</evidence>
<dbReference type="PROSITE" id="PS50110">
    <property type="entry name" value="RESPONSE_REGULATORY"/>
    <property type="match status" value="1"/>
</dbReference>
<keyword evidence="4" id="KW-1185">Reference proteome</keyword>
<sequence length="127" mass="13457">MKARTDALRGLRILVVEDEALILMEIEDMLLELGCDLVGAAPTVAKALAAIGANELDGVLLDMNLGGEHVLPVAEMLSARGVPYLMVTGYAARSGISPRLDEVPRLTKPFSLQSLGAAMTDRFVAHG</sequence>
<dbReference type="RefSeq" id="WP_188913759.1">
    <property type="nucleotide sequence ID" value="NZ_BMMF01000007.1"/>
</dbReference>
<dbReference type="InterPro" id="IPR001789">
    <property type="entry name" value="Sig_transdc_resp-reg_receiver"/>
</dbReference>
<name>A0A917Q9Y2_9HYPH</name>
<comment type="caution">
    <text evidence="3">The sequence shown here is derived from an EMBL/GenBank/DDBJ whole genome shotgun (WGS) entry which is preliminary data.</text>
</comment>
<dbReference type="Proteomes" id="UP000600449">
    <property type="component" value="Unassembled WGS sequence"/>
</dbReference>
<organism evidence="3 4">
    <name type="scientific">Salinarimonas ramus</name>
    <dbReference type="NCBI Taxonomy" id="690164"/>
    <lineage>
        <taxon>Bacteria</taxon>
        <taxon>Pseudomonadati</taxon>
        <taxon>Pseudomonadota</taxon>
        <taxon>Alphaproteobacteria</taxon>
        <taxon>Hyphomicrobiales</taxon>
        <taxon>Salinarimonadaceae</taxon>
        <taxon>Salinarimonas</taxon>
    </lineage>
</organism>
<proteinExistence type="predicted"/>
<keyword evidence="1" id="KW-0597">Phosphoprotein</keyword>
<evidence type="ECO:0000259" key="2">
    <source>
        <dbReference type="PROSITE" id="PS50110"/>
    </source>
</evidence>
<dbReference type="GO" id="GO:0000160">
    <property type="term" value="P:phosphorelay signal transduction system"/>
    <property type="evidence" value="ECO:0007669"/>
    <property type="project" value="InterPro"/>
</dbReference>
<evidence type="ECO:0000256" key="1">
    <source>
        <dbReference type="PROSITE-ProRule" id="PRU00169"/>
    </source>
</evidence>
<feature type="domain" description="Response regulatory" evidence="2">
    <location>
        <begin position="12"/>
        <end position="123"/>
    </location>
</feature>
<dbReference type="InterPro" id="IPR011006">
    <property type="entry name" value="CheY-like_superfamily"/>
</dbReference>
<dbReference type="Gene3D" id="3.40.50.2300">
    <property type="match status" value="1"/>
</dbReference>
<dbReference type="EMBL" id="BMMF01000007">
    <property type="protein sequence ID" value="GGK38591.1"/>
    <property type="molecule type" value="Genomic_DNA"/>
</dbReference>
<dbReference type="AlphaFoldDB" id="A0A917Q9Y2"/>
<evidence type="ECO:0000313" key="4">
    <source>
        <dbReference type="Proteomes" id="UP000600449"/>
    </source>
</evidence>